<keyword evidence="2" id="KW-1003">Cell membrane</keyword>
<sequence length="563" mass="62372">MPWTFYKYILRELLKLLAASVLTLMLVISFAAAIKPLSDGQLTPLLFAKFVILTAPTMLGFALPFAGAFASTLVFIRMVQDNEITACSASGMSYRAILMPVIVLGVVLTMGLFGLSNFVIPAFFKQAEKTIQQDLITGLVTSLNEGQPYVQNGFAIYANSADQIPITDKTLTEDPMLTKIIRLKGVAVAQMDRDGQMNNDGSAREAWLYMRHDNEQDQSTVQVVLVDAYYNDPGSVRTEMEGWKELPPLVQQSFFRDKPKFQSLPELFELERNPERFEDIGNRKQNLIKALAAEDLEQRIKDSAVPGGQPLLFRGIGYDENKLYEVSAPSAVVFDNKLMLRSMGDDKVIVAERLEGQSYPSSMFMAERAEVKVNVNDKMPGLPYLTLKLGDDGDGVQVANDSGSGERKSFDLPKIIWAGDSLLDMPAKDMKVSDVMHRVEAGATQYQRSSTVVNAYARMTDGLKKLSHRIRGHLHERAASAVACSLLLLLGAILSLLFKHQMPLVVYFWSFMLAILSIIVMNSGQNMAGRVEVPLAMSLGLLWTGNLILLAVISVSYCRLARN</sequence>
<dbReference type="PANTHER" id="PTHR33529">
    <property type="entry name" value="SLR0882 PROTEIN-RELATED"/>
    <property type="match status" value="1"/>
</dbReference>
<evidence type="ECO:0000256" key="2">
    <source>
        <dbReference type="ARBA" id="ARBA00022475"/>
    </source>
</evidence>
<feature type="transmembrane region" description="Helical" evidence="6">
    <location>
        <begin position="535"/>
        <end position="558"/>
    </location>
</feature>
<evidence type="ECO:0000256" key="6">
    <source>
        <dbReference type="SAM" id="Phobius"/>
    </source>
</evidence>
<organism evidence="7 8">
    <name type="scientific">Poriferisphaera corsica</name>
    <dbReference type="NCBI Taxonomy" id="2528020"/>
    <lineage>
        <taxon>Bacteria</taxon>
        <taxon>Pseudomonadati</taxon>
        <taxon>Planctomycetota</taxon>
        <taxon>Phycisphaerae</taxon>
        <taxon>Phycisphaerales</taxon>
        <taxon>Phycisphaeraceae</taxon>
        <taxon>Poriferisphaera</taxon>
    </lineage>
</organism>
<comment type="subcellular location">
    <subcellularLocation>
        <location evidence="1">Cell membrane</location>
        <topology evidence="1">Multi-pass membrane protein</topology>
    </subcellularLocation>
</comment>
<feature type="transmembrane region" description="Helical" evidence="6">
    <location>
        <begin position="47"/>
        <end position="76"/>
    </location>
</feature>
<feature type="transmembrane region" description="Helical" evidence="6">
    <location>
        <begin position="504"/>
        <end position="523"/>
    </location>
</feature>
<dbReference type="GO" id="GO:0015920">
    <property type="term" value="P:lipopolysaccharide transport"/>
    <property type="evidence" value="ECO:0007669"/>
    <property type="project" value="TreeGrafter"/>
</dbReference>
<evidence type="ECO:0000256" key="3">
    <source>
        <dbReference type="ARBA" id="ARBA00022692"/>
    </source>
</evidence>
<feature type="transmembrane region" description="Helical" evidence="6">
    <location>
        <begin position="97"/>
        <end position="124"/>
    </location>
</feature>
<feature type="transmembrane region" description="Helical" evidence="6">
    <location>
        <begin position="478"/>
        <end position="497"/>
    </location>
</feature>
<dbReference type="RefSeq" id="WP_145077750.1">
    <property type="nucleotide sequence ID" value="NZ_CP036425.1"/>
</dbReference>
<evidence type="ECO:0000313" key="8">
    <source>
        <dbReference type="Proteomes" id="UP000317369"/>
    </source>
</evidence>
<accession>A0A517YV73</accession>
<dbReference type="InterPro" id="IPR005495">
    <property type="entry name" value="LptG/LptF_permease"/>
</dbReference>
<keyword evidence="3 6" id="KW-0812">Transmembrane</keyword>
<dbReference type="KEGG" id="pcor:KS4_22050"/>
<evidence type="ECO:0000256" key="5">
    <source>
        <dbReference type="ARBA" id="ARBA00023136"/>
    </source>
</evidence>
<evidence type="ECO:0000313" key="7">
    <source>
        <dbReference type="EMBL" id="QDU34143.1"/>
    </source>
</evidence>
<name>A0A517YV73_9BACT</name>
<keyword evidence="8" id="KW-1185">Reference proteome</keyword>
<dbReference type="Pfam" id="PF03739">
    <property type="entry name" value="LptF_LptG"/>
    <property type="match status" value="1"/>
</dbReference>
<evidence type="ECO:0000256" key="1">
    <source>
        <dbReference type="ARBA" id="ARBA00004651"/>
    </source>
</evidence>
<gene>
    <name evidence="7" type="ORF">KS4_22050</name>
</gene>
<dbReference type="AlphaFoldDB" id="A0A517YV73"/>
<protein>
    <submittedName>
        <fullName evidence="7">Putative permease YjgP/YjgQ family protein</fullName>
    </submittedName>
</protein>
<dbReference type="OrthoDB" id="265311at2"/>
<dbReference type="EMBL" id="CP036425">
    <property type="protein sequence ID" value="QDU34143.1"/>
    <property type="molecule type" value="Genomic_DNA"/>
</dbReference>
<dbReference type="PANTHER" id="PTHR33529:SF6">
    <property type="entry name" value="YJGP_YJGQ FAMILY PERMEASE"/>
    <property type="match status" value="1"/>
</dbReference>
<dbReference type="Proteomes" id="UP000317369">
    <property type="component" value="Chromosome"/>
</dbReference>
<reference evidence="7 8" key="1">
    <citation type="submission" date="2019-02" db="EMBL/GenBank/DDBJ databases">
        <title>Deep-cultivation of Planctomycetes and their phenomic and genomic characterization uncovers novel biology.</title>
        <authorList>
            <person name="Wiegand S."/>
            <person name="Jogler M."/>
            <person name="Boedeker C."/>
            <person name="Pinto D."/>
            <person name="Vollmers J."/>
            <person name="Rivas-Marin E."/>
            <person name="Kohn T."/>
            <person name="Peeters S.H."/>
            <person name="Heuer A."/>
            <person name="Rast P."/>
            <person name="Oberbeckmann S."/>
            <person name="Bunk B."/>
            <person name="Jeske O."/>
            <person name="Meyerdierks A."/>
            <person name="Storesund J.E."/>
            <person name="Kallscheuer N."/>
            <person name="Luecker S."/>
            <person name="Lage O.M."/>
            <person name="Pohl T."/>
            <person name="Merkel B.J."/>
            <person name="Hornburger P."/>
            <person name="Mueller R.-W."/>
            <person name="Bruemmer F."/>
            <person name="Labrenz M."/>
            <person name="Spormann A.M."/>
            <person name="Op den Camp H."/>
            <person name="Overmann J."/>
            <person name="Amann R."/>
            <person name="Jetten M.S.M."/>
            <person name="Mascher T."/>
            <person name="Medema M.H."/>
            <person name="Devos D.P."/>
            <person name="Kaster A.-K."/>
            <person name="Ovreas L."/>
            <person name="Rohde M."/>
            <person name="Galperin M.Y."/>
            <person name="Jogler C."/>
        </authorList>
    </citation>
    <scope>NUCLEOTIDE SEQUENCE [LARGE SCALE GENOMIC DNA]</scope>
    <source>
        <strain evidence="7 8">KS4</strain>
    </source>
</reference>
<proteinExistence type="predicted"/>
<keyword evidence="5 6" id="KW-0472">Membrane</keyword>
<dbReference type="GO" id="GO:0043190">
    <property type="term" value="C:ATP-binding cassette (ABC) transporter complex"/>
    <property type="evidence" value="ECO:0007669"/>
    <property type="project" value="TreeGrafter"/>
</dbReference>
<evidence type="ECO:0000256" key="4">
    <source>
        <dbReference type="ARBA" id="ARBA00022989"/>
    </source>
</evidence>
<keyword evidence="4 6" id="KW-1133">Transmembrane helix</keyword>